<evidence type="ECO:0000259" key="2">
    <source>
        <dbReference type="Pfam" id="PF20250"/>
    </source>
</evidence>
<organism evidence="3 4">
    <name type="scientific">Desulforamulus aeronauticus DSM 10349</name>
    <dbReference type="NCBI Taxonomy" id="1121421"/>
    <lineage>
        <taxon>Bacteria</taxon>
        <taxon>Bacillati</taxon>
        <taxon>Bacillota</taxon>
        <taxon>Clostridia</taxon>
        <taxon>Eubacteriales</taxon>
        <taxon>Peptococcaceae</taxon>
        <taxon>Desulforamulus</taxon>
    </lineage>
</organism>
<gene>
    <name evidence="3" type="ORF">SAMN02745123_02835</name>
</gene>
<dbReference type="Pfam" id="PF20250">
    <property type="entry name" value="FapA_N"/>
    <property type="match status" value="1"/>
</dbReference>
<proteinExistence type="predicted"/>
<dbReference type="InterPro" id="IPR005646">
    <property type="entry name" value="FapA"/>
</dbReference>
<name>A0A1M6UN78_9FIRM</name>
<evidence type="ECO:0000313" key="4">
    <source>
        <dbReference type="Proteomes" id="UP000183997"/>
    </source>
</evidence>
<feature type="domain" description="Flagellar Assembly Protein A N-terminal region" evidence="2">
    <location>
        <begin position="92"/>
        <end position="284"/>
    </location>
</feature>
<evidence type="ECO:0000313" key="3">
    <source>
        <dbReference type="EMBL" id="SHK70654.1"/>
    </source>
</evidence>
<sequence>MENTSGDKNLTSPNLQASVPNSSPTERKGLAWVKDGKIFVQNPIGDAPKATFTPSPEVQVLVNGNPIISKTELSQEDSIEITCISHTEPGQIKVLVSPDKMNGILELSNEYISTFELVDSQPANNLTVKTTRKRELAFAHTKESLLKLLHTNNVIYGIDVAALDDLIKNPQDGMVVVARGLAPGASTDDYIELLFDQKSNVPLEDFSGKISFKEQSNIQSVTSGETLAQKVPGKIGTPGINVFNQPCVAREPKRIDLVTGPGAELSEDGSKAIATNDGQPKVKKAANTMVISVEPVLSINGDVNVKTGNIRFKGDVNIIGSVENDMSVSATGNITVNNLITKCTIIAGGDIVIKGNIVNSEVVSGGFIVLCNTLKPLLGDLLKILEDIYISASLMMEKLPAKSNVIFGNVLVLLIEKKFIHFPSLLERTNKKLKQLDLKLLGNFENTLEKIIASLTGINILNYKTPADYQQVLHELNKFFYFIDSLISKRSLVNVKVALNSVIRSSGDVMVSGGLFNTHVVAEGNVKVDGIVRGGIIEALDDVTIKQIGSEMGTKSIVKVASGKKIKLDHALDGVTVQVGKMSRILDKPLKNIEVSLDEEGYLQFKNK</sequence>
<dbReference type="PANTHER" id="PTHR38032">
    <property type="entry name" value="POLYMERASE-RELATED"/>
    <property type="match status" value="1"/>
</dbReference>
<feature type="region of interest" description="Disordered" evidence="1">
    <location>
        <begin position="1"/>
        <end position="27"/>
    </location>
</feature>
<dbReference type="AlphaFoldDB" id="A0A1M6UN78"/>
<dbReference type="OrthoDB" id="9816426at2"/>
<reference evidence="4" key="1">
    <citation type="submission" date="2016-11" db="EMBL/GenBank/DDBJ databases">
        <authorList>
            <person name="Varghese N."/>
            <person name="Submissions S."/>
        </authorList>
    </citation>
    <scope>NUCLEOTIDE SEQUENCE [LARGE SCALE GENOMIC DNA]</scope>
    <source>
        <strain evidence="4">DSM 10349</strain>
    </source>
</reference>
<dbReference type="InterPro" id="IPR046865">
    <property type="entry name" value="FapA_b_solenoid"/>
</dbReference>
<dbReference type="PANTHER" id="PTHR38032:SF1">
    <property type="entry name" value="RNA-BINDING PROTEIN KHPB N-TERMINAL DOMAIN-CONTAINING PROTEIN"/>
    <property type="match status" value="1"/>
</dbReference>
<evidence type="ECO:0000256" key="1">
    <source>
        <dbReference type="SAM" id="MobiDB-lite"/>
    </source>
</evidence>
<accession>A0A1M6UN78</accession>
<dbReference type="Proteomes" id="UP000183997">
    <property type="component" value="Unassembled WGS sequence"/>
</dbReference>
<keyword evidence="4" id="KW-1185">Reference proteome</keyword>
<dbReference type="RefSeq" id="WP_072915590.1">
    <property type="nucleotide sequence ID" value="NZ_FRAR01000021.1"/>
</dbReference>
<protein>
    <recommendedName>
        <fullName evidence="2">Flagellar Assembly Protein A N-terminal region domain-containing protein</fullName>
    </recommendedName>
</protein>
<dbReference type="STRING" id="1121421.SAMN02745123_02835"/>
<dbReference type="InterPro" id="IPR046866">
    <property type="entry name" value="FapA_N"/>
</dbReference>
<feature type="compositionally biased region" description="Polar residues" evidence="1">
    <location>
        <begin position="1"/>
        <end position="24"/>
    </location>
</feature>
<dbReference type="Pfam" id="PF03961">
    <property type="entry name" value="FapA"/>
    <property type="match status" value="1"/>
</dbReference>
<dbReference type="EMBL" id="FRAR01000021">
    <property type="protein sequence ID" value="SHK70654.1"/>
    <property type="molecule type" value="Genomic_DNA"/>
</dbReference>